<name>A0A7G3UGJ3_STRT9</name>
<dbReference type="AlphaFoldDB" id="A0A7G3UGJ3"/>
<evidence type="ECO:0000313" key="2">
    <source>
        <dbReference type="EMBL" id="QKM69128.1"/>
    </source>
</evidence>
<reference evidence="2 3" key="1">
    <citation type="journal article" date="2012" name="J. Bacteriol.">
        <title>Draft genome of Streptomyces tsukubaensis NRRL 18488, the producer of the clinically important immunosuppressant tacrolimus (FK506).</title>
        <authorList>
            <person name="Barreiro C."/>
            <person name="Prieto C."/>
            <person name="Sola-Landa A."/>
            <person name="Solera E."/>
            <person name="Martinez-Castro M."/>
            <person name="Perez-Redondo R."/>
            <person name="Garcia-Estrada C."/>
            <person name="Aparicio J.F."/>
            <person name="Fernandez-Martinez L.T."/>
            <person name="Santos-Aberturas J."/>
            <person name="Salehi-Najafabadi Z."/>
            <person name="Rodriguez-Garcia A."/>
            <person name="Tauch A."/>
            <person name="Martin J.F."/>
        </authorList>
    </citation>
    <scope>NUCLEOTIDE SEQUENCE [LARGE SCALE GENOMIC DNA]</scope>
    <source>
        <strain evidence="3">DSM 42081 / NBRC 108919 / NRRL 18488 / 9993</strain>
    </source>
</reference>
<evidence type="ECO:0000256" key="1">
    <source>
        <dbReference type="SAM" id="MobiDB-lite"/>
    </source>
</evidence>
<feature type="region of interest" description="Disordered" evidence="1">
    <location>
        <begin position="1"/>
        <end position="22"/>
    </location>
</feature>
<accession>A0A7G3UGJ3</accession>
<organism evidence="2 3">
    <name type="scientific">Streptomyces tsukubensis (strain DSM 42081 / NBRC 108919 / NRRL 18488 / 9993)</name>
    <dbReference type="NCBI Taxonomy" id="1114943"/>
    <lineage>
        <taxon>Bacteria</taxon>
        <taxon>Bacillati</taxon>
        <taxon>Actinomycetota</taxon>
        <taxon>Actinomycetes</taxon>
        <taxon>Kitasatosporales</taxon>
        <taxon>Streptomycetaceae</taxon>
        <taxon>Streptomyces</taxon>
    </lineage>
</organism>
<dbReference type="EMBL" id="CP029159">
    <property type="protein sequence ID" value="QKM69128.1"/>
    <property type="molecule type" value="Genomic_DNA"/>
</dbReference>
<gene>
    <name evidence="2" type="ORF">STSU_020135</name>
</gene>
<protein>
    <submittedName>
        <fullName evidence="2">Uncharacterized protein</fullName>
    </submittedName>
</protein>
<keyword evidence="3" id="KW-1185">Reference proteome</keyword>
<dbReference type="Proteomes" id="UP000005940">
    <property type="component" value="Chromosome"/>
</dbReference>
<proteinExistence type="predicted"/>
<evidence type="ECO:0000313" key="3">
    <source>
        <dbReference type="Proteomes" id="UP000005940"/>
    </source>
</evidence>
<sequence length="279" mass="30368">MSVLTACGLDDGPADSPPVPIPSNVPRDVRYVSADEVVAALVTAGLDCKVQYRGELPRNGGSNARCTFEDDGRTIENEISVYNTEVIGADDIGDAIFSRRDPPFPQTLVAGGNWFVRVVVGDTTRYARKVAEATRGRVLPPLRKLPEIPVKPQYTDLEALAAAVDRAVGCTGRKKVDDGIACRSRAWKTDDPCDAHRDDYDIRLVHYRTAADREYGLLMKLAEEDIPYRIATAGNWIVQFRYTETRDEAARALGAAAVNGVESGAPVAVKPPCDPDRLP</sequence>